<dbReference type="PANTHER" id="PTHR13257:SF0">
    <property type="entry name" value="NUCLEAR PORE COMPLEX PROTEIN NUP88"/>
    <property type="match status" value="1"/>
</dbReference>
<evidence type="ECO:0000256" key="2">
    <source>
        <dbReference type="ARBA" id="ARBA00022448"/>
    </source>
</evidence>
<keyword evidence="5" id="KW-0811">Translocation</keyword>
<keyword evidence="4" id="KW-0653">Protein transport</keyword>
<dbReference type="GO" id="GO:0017056">
    <property type="term" value="F:structural constituent of nuclear pore"/>
    <property type="evidence" value="ECO:0007669"/>
    <property type="project" value="InterPro"/>
</dbReference>
<proteinExistence type="predicted"/>
<comment type="subcellular location">
    <subcellularLocation>
        <location evidence="1">Nucleus</location>
        <location evidence="1">Nuclear pore complex</location>
    </subcellularLocation>
</comment>
<evidence type="ECO:0000256" key="5">
    <source>
        <dbReference type="ARBA" id="ARBA00023010"/>
    </source>
</evidence>
<reference evidence="9" key="2">
    <citation type="journal article" date="2024" name="Plant">
        <title>Genomic evolution and insights into agronomic trait innovations of Sesamum species.</title>
        <authorList>
            <person name="Miao H."/>
            <person name="Wang L."/>
            <person name="Qu L."/>
            <person name="Liu H."/>
            <person name="Sun Y."/>
            <person name="Le M."/>
            <person name="Wang Q."/>
            <person name="Wei S."/>
            <person name="Zheng Y."/>
            <person name="Lin W."/>
            <person name="Duan Y."/>
            <person name="Cao H."/>
            <person name="Xiong S."/>
            <person name="Wang X."/>
            <person name="Wei L."/>
            <person name="Li C."/>
            <person name="Ma Q."/>
            <person name="Ju M."/>
            <person name="Zhao R."/>
            <person name="Li G."/>
            <person name="Mu C."/>
            <person name="Tian Q."/>
            <person name="Mei H."/>
            <person name="Zhang T."/>
            <person name="Gao T."/>
            <person name="Zhang H."/>
        </authorList>
    </citation>
    <scope>NUCLEOTIDE SEQUENCE</scope>
    <source>
        <strain evidence="9">KEN8</strain>
    </source>
</reference>
<dbReference type="InterPro" id="IPR036322">
    <property type="entry name" value="WD40_repeat_dom_sf"/>
</dbReference>
<reference evidence="9" key="1">
    <citation type="submission" date="2020-06" db="EMBL/GenBank/DDBJ databases">
        <authorList>
            <person name="Li T."/>
            <person name="Hu X."/>
            <person name="Zhang T."/>
            <person name="Song X."/>
            <person name="Zhang H."/>
            <person name="Dai N."/>
            <person name="Sheng W."/>
            <person name="Hou X."/>
            <person name="Wei L."/>
        </authorList>
    </citation>
    <scope>NUCLEOTIDE SEQUENCE</scope>
    <source>
        <strain evidence="9">KEN8</strain>
        <tissue evidence="9">Leaf</tissue>
    </source>
</reference>
<evidence type="ECO:0000256" key="3">
    <source>
        <dbReference type="ARBA" id="ARBA00022816"/>
    </source>
</evidence>
<dbReference type="GO" id="GO:0006406">
    <property type="term" value="P:mRNA export from nucleus"/>
    <property type="evidence" value="ECO:0007669"/>
    <property type="project" value="TreeGrafter"/>
</dbReference>
<keyword evidence="7" id="KW-0539">Nucleus</keyword>
<gene>
    <name evidence="9" type="ORF">Scaly_3149900</name>
</gene>
<dbReference type="InterPro" id="IPR037700">
    <property type="entry name" value="NUP88/NUP82"/>
</dbReference>
<name>A0AAW2JE64_9LAMI</name>
<dbReference type="GO" id="GO:0000056">
    <property type="term" value="P:ribosomal small subunit export from nucleus"/>
    <property type="evidence" value="ECO:0007669"/>
    <property type="project" value="InterPro"/>
</dbReference>
<evidence type="ECO:0000256" key="8">
    <source>
        <dbReference type="SAM" id="MobiDB-lite"/>
    </source>
</evidence>
<organism evidence="9">
    <name type="scientific">Sesamum calycinum</name>
    <dbReference type="NCBI Taxonomy" id="2727403"/>
    <lineage>
        <taxon>Eukaryota</taxon>
        <taxon>Viridiplantae</taxon>
        <taxon>Streptophyta</taxon>
        <taxon>Embryophyta</taxon>
        <taxon>Tracheophyta</taxon>
        <taxon>Spermatophyta</taxon>
        <taxon>Magnoliopsida</taxon>
        <taxon>eudicotyledons</taxon>
        <taxon>Gunneridae</taxon>
        <taxon>Pentapetalae</taxon>
        <taxon>asterids</taxon>
        <taxon>lamiids</taxon>
        <taxon>Lamiales</taxon>
        <taxon>Pedaliaceae</taxon>
        <taxon>Sesamum</taxon>
    </lineage>
</organism>
<feature type="region of interest" description="Disordered" evidence="8">
    <location>
        <begin position="1"/>
        <end position="27"/>
    </location>
</feature>
<keyword evidence="3" id="KW-0509">mRNA transport</keyword>
<sequence>MRFALDLAEPDGRQSPAPSPSNSTPKAELQWFPLQNHPLFSSATATAASTPAGRMPPNLMAWDGATRLYFWDLHKKCLHRISIRLGEPDPTSILAAFPSKVLQADTPLSFEVSKISINRNGSALLLAGLEGLRVMYLYGRSSAEENTIICRNNFIRTLQISWHPYSDTHLGILSSDSVFRIFDFVCGHWAARTGIILQPVEPGNSSNAAAILFSLFWGDLWDKFSVFILFSDGSSYIICPVVPFGSVYKWESVLEMYNDAQTFGLKSSNSKAVNNSNMAISWLEATFPELVSSSWRWFTIVCS</sequence>
<dbReference type="EMBL" id="JACGWM010001446">
    <property type="protein sequence ID" value="KAL0292910.1"/>
    <property type="molecule type" value="Genomic_DNA"/>
</dbReference>
<protein>
    <submittedName>
        <fullName evidence="9">Nuclear pore complex protein</fullName>
    </submittedName>
</protein>
<accession>A0AAW2JE64</accession>
<keyword evidence="2" id="KW-0813">Transport</keyword>
<dbReference type="GO" id="GO:0000055">
    <property type="term" value="P:ribosomal large subunit export from nucleus"/>
    <property type="evidence" value="ECO:0007669"/>
    <property type="project" value="InterPro"/>
</dbReference>
<dbReference type="GO" id="GO:0005643">
    <property type="term" value="C:nuclear pore"/>
    <property type="evidence" value="ECO:0007669"/>
    <property type="project" value="UniProtKB-SubCell"/>
</dbReference>
<dbReference type="GO" id="GO:0006606">
    <property type="term" value="P:protein import into nucleus"/>
    <property type="evidence" value="ECO:0007669"/>
    <property type="project" value="TreeGrafter"/>
</dbReference>
<evidence type="ECO:0000256" key="1">
    <source>
        <dbReference type="ARBA" id="ARBA00004567"/>
    </source>
</evidence>
<keyword evidence="6" id="KW-0906">Nuclear pore complex</keyword>
<evidence type="ECO:0000313" key="9">
    <source>
        <dbReference type="EMBL" id="KAL0292910.1"/>
    </source>
</evidence>
<evidence type="ECO:0000256" key="6">
    <source>
        <dbReference type="ARBA" id="ARBA00023132"/>
    </source>
</evidence>
<dbReference type="SUPFAM" id="SSF50978">
    <property type="entry name" value="WD40 repeat-like"/>
    <property type="match status" value="1"/>
</dbReference>
<dbReference type="PANTHER" id="PTHR13257">
    <property type="entry name" value="NUCLEOPORIN NUP84-RELATED"/>
    <property type="match status" value="1"/>
</dbReference>
<dbReference type="AlphaFoldDB" id="A0AAW2JE64"/>
<evidence type="ECO:0000256" key="4">
    <source>
        <dbReference type="ARBA" id="ARBA00022927"/>
    </source>
</evidence>
<evidence type="ECO:0000256" key="7">
    <source>
        <dbReference type="ARBA" id="ARBA00023242"/>
    </source>
</evidence>
<comment type="caution">
    <text evidence="9">The sequence shown here is derived from an EMBL/GenBank/DDBJ whole genome shotgun (WGS) entry which is preliminary data.</text>
</comment>
<dbReference type="Pfam" id="PF10168">
    <property type="entry name" value="Nup88"/>
    <property type="match status" value="1"/>
</dbReference>
<dbReference type="InterPro" id="IPR019321">
    <property type="entry name" value="Nucleoporin_Nup88"/>
</dbReference>